<dbReference type="Gene3D" id="1.10.10.10">
    <property type="entry name" value="Winged helix-like DNA-binding domain superfamily/Winged helix DNA-binding domain"/>
    <property type="match status" value="1"/>
</dbReference>
<comment type="caution">
    <text evidence="8">The sequence shown here is derived from an EMBL/GenBank/DDBJ whole genome shotgun (WGS) entry which is preliminary data.</text>
</comment>
<gene>
    <name evidence="8" type="ORF">WMY93_007980</name>
</gene>
<feature type="region of interest" description="Disordered" evidence="6">
    <location>
        <begin position="230"/>
        <end position="253"/>
    </location>
</feature>
<evidence type="ECO:0000313" key="9">
    <source>
        <dbReference type="Proteomes" id="UP001460270"/>
    </source>
</evidence>
<evidence type="ECO:0000313" key="8">
    <source>
        <dbReference type="EMBL" id="KAK7925670.1"/>
    </source>
</evidence>
<dbReference type="Pfam" id="PF00447">
    <property type="entry name" value="HSF_DNA-bind"/>
    <property type="match status" value="1"/>
</dbReference>
<name>A0AAW0PQH1_9GOBI</name>
<dbReference type="GO" id="GO:0005634">
    <property type="term" value="C:nucleus"/>
    <property type="evidence" value="ECO:0007669"/>
    <property type="project" value="UniProtKB-SubCell"/>
</dbReference>
<reference evidence="9" key="1">
    <citation type="submission" date="2024-04" db="EMBL/GenBank/DDBJ databases">
        <title>Salinicola lusitanus LLJ914,a marine bacterium isolated from the Okinawa Trough.</title>
        <authorList>
            <person name="Li J."/>
        </authorList>
    </citation>
    <scope>NUCLEOTIDE SEQUENCE [LARGE SCALE GENOMIC DNA]</scope>
</reference>
<evidence type="ECO:0000256" key="6">
    <source>
        <dbReference type="SAM" id="MobiDB-lite"/>
    </source>
</evidence>
<evidence type="ECO:0000259" key="7">
    <source>
        <dbReference type="SMART" id="SM00415"/>
    </source>
</evidence>
<comment type="similarity">
    <text evidence="2 5">Belongs to the HSF family.</text>
</comment>
<feature type="domain" description="HSF-type DNA-binding" evidence="7">
    <location>
        <begin position="18"/>
        <end position="134"/>
    </location>
</feature>
<accession>A0AAW0PQH1</accession>
<evidence type="ECO:0000256" key="2">
    <source>
        <dbReference type="ARBA" id="ARBA00006403"/>
    </source>
</evidence>
<feature type="region of interest" description="Disordered" evidence="6">
    <location>
        <begin position="186"/>
        <end position="216"/>
    </location>
</feature>
<keyword evidence="9" id="KW-1185">Reference proteome</keyword>
<dbReference type="AlphaFoldDB" id="A0AAW0PQH1"/>
<dbReference type="SMART" id="SM00415">
    <property type="entry name" value="HSF"/>
    <property type="match status" value="1"/>
</dbReference>
<dbReference type="PANTHER" id="PTHR10015">
    <property type="entry name" value="HEAT SHOCK TRANSCRIPTION FACTOR"/>
    <property type="match status" value="1"/>
</dbReference>
<dbReference type="InterPro" id="IPR000232">
    <property type="entry name" value="HSF_DNA-bd"/>
</dbReference>
<dbReference type="SUPFAM" id="SSF46785">
    <property type="entry name" value="Winged helix' DNA-binding domain"/>
    <property type="match status" value="1"/>
</dbReference>
<dbReference type="GO" id="GO:0043565">
    <property type="term" value="F:sequence-specific DNA binding"/>
    <property type="evidence" value="ECO:0007669"/>
    <property type="project" value="InterPro"/>
</dbReference>
<organism evidence="8 9">
    <name type="scientific">Mugilogobius chulae</name>
    <name type="common">yellowstripe goby</name>
    <dbReference type="NCBI Taxonomy" id="88201"/>
    <lineage>
        <taxon>Eukaryota</taxon>
        <taxon>Metazoa</taxon>
        <taxon>Chordata</taxon>
        <taxon>Craniata</taxon>
        <taxon>Vertebrata</taxon>
        <taxon>Euteleostomi</taxon>
        <taxon>Actinopterygii</taxon>
        <taxon>Neopterygii</taxon>
        <taxon>Teleostei</taxon>
        <taxon>Neoteleostei</taxon>
        <taxon>Acanthomorphata</taxon>
        <taxon>Gobiaria</taxon>
        <taxon>Gobiiformes</taxon>
        <taxon>Gobioidei</taxon>
        <taxon>Gobiidae</taxon>
        <taxon>Gobionellinae</taxon>
        <taxon>Mugilogobius</taxon>
    </lineage>
</organism>
<proteinExistence type="inferred from homology"/>
<keyword evidence="3" id="KW-0238">DNA-binding</keyword>
<evidence type="ECO:0000256" key="5">
    <source>
        <dbReference type="RuleBase" id="RU004020"/>
    </source>
</evidence>
<dbReference type="EMBL" id="JBBPFD010000005">
    <property type="protein sequence ID" value="KAK7925670.1"/>
    <property type="molecule type" value="Genomic_DNA"/>
</dbReference>
<protein>
    <recommendedName>
        <fullName evidence="7">HSF-type DNA-binding domain-containing protein</fullName>
    </recommendedName>
</protein>
<dbReference type="Proteomes" id="UP001460270">
    <property type="component" value="Unassembled WGS sequence"/>
</dbReference>
<dbReference type="InterPro" id="IPR036390">
    <property type="entry name" value="WH_DNA-bd_sf"/>
</dbReference>
<dbReference type="InterPro" id="IPR036388">
    <property type="entry name" value="WH-like_DNA-bd_sf"/>
</dbReference>
<evidence type="ECO:0000256" key="1">
    <source>
        <dbReference type="ARBA" id="ARBA00004123"/>
    </source>
</evidence>
<dbReference type="GO" id="GO:0003700">
    <property type="term" value="F:DNA-binding transcription factor activity"/>
    <property type="evidence" value="ECO:0007669"/>
    <property type="project" value="InterPro"/>
</dbReference>
<dbReference type="PANTHER" id="PTHR10015:SF278">
    <property type="entry name" value="HEAT SHOCK FACTOR PROTEIN 5"/>
    <property type="match status" value="1"/>
</dbReference>
<evidence type="ECO:0000256" key="4">
    <source>
        <dbReference type="ARBA" id="ARBA00023242"/>
    </source>
</evidence>
<comment type="subcellular location">
    <subcellularLocation>
        <location evidence="1">Nucleus</location>
    </subcellularLocation>
</comment>
<keyword evidence="4" id="KW-0539">Nucleus</keyword>
<evidence type="ECO:0000256" key="3">
    <source>
        <dbReference type="ARBA" id="ARBA00023125"/>
    </source>
</evidence>
<sequence>MSEVKTKPVDYILPETINPTNFPAKLWRMVNNPANNAICWDFTGEGIVIDQQLFEKLVLSGSCKDDEDNYFKTTHFSSFVRQLNLYGFRKSETLSSSSPFQILKSPEKQHTIHYFFNPNFRRDNPALLVHLKRLTVDNKAKMNRGTDAECQLPQKSLKDSIEDYSSEKPWSKGPFSYSRECKSPYPYSKLSRTPHSGTPIPPRHLPQSHIVPSLGHPYSSMLPTALQQGARYPLGSDGSSSCNKTEDENTRDNVNVNLDRVFQMADEVMLSQPKNSLTKTEALSFFPAQTNQGVAPLIKRAVSASGHHR</sequence>